<dbReference type="EMBL" id="JACATZ010000003">
    <property type="protein sequence ID" value="NWJ47725.1"/>
    <property type="molecule type" value="Genomic_DNA"/>
</dbReference>
<evidence type="ECO:0000313" key="9">
    <source>
        <dbReference type="Proteomes" id="UP000521676"/>
    </source>
</evidence>
<dbReference type="GO" id="GO:0016020">
    <property type="term" value="C:membrane"/>
    <property type="evidence" value="ECO:0007669"/>
    <property type="project" value="UniProtKB-SubCell"/>
</dbReference>
<comment type="subcellular location">
    <subcellularLocation>
        <location evidence="1">Membrane</location>
        <topology evidence="1">Multi-pass membrane protein</topology>
    </subcellularLocation>
</comment>
<dbReference type="PANTHER" id="PTHR43077:SF5">
    <property type="entry name" value="PHAGE INFECTION PROTEIN"/>
    <property type="match status" value="1"/>
</dbReference>
<evidence type="ECO:0000313" key="8">
    <source>
        <dbReference type="EMBL" id="WJW69631.1"/>
    </source>
</evidence>
<evidence type="ECO:0000256" key="4">
    <source>
        <dbReference type="ARBA" id="ARBA00023136"/>
    </source>
</evidence>
<feature type="transmembrane region" description="Helical" evidence="5">
    <location>
        <begin position="371"/>
        <end position="392"/>
    </location>
</feature>
<dbReference type="AlphaFoldDB" id="A0A8T7M6J2"/>
<dbReference type="Proteomes" id="UP001431572">
    <property type="component" value="Chromosome 2"/>
</dbReference>
<dbReference type="PANTHER" id="PTHR43077">
    <property type="entry name" value="TRANSPORT PERMEASE YVFS-RELATED"/>
    <property type="match status" value="1"/>
</dbReference>
<evidence type="ECO:0000256" key="5">
    <source>
        <dbReference type="SAM" id="Phobius"/>
    </source>
</evidence>
<feature type="transmembrane region" description="Helical" evidence="5">
    <location>
        <begin position="12"/>
        <end position="34"/>
    </location>
</feature>
<proteinExistence type="predicted"/>
<evidence type="ECO:0000259" key="6">
    <source>
        <dbReference type="Pfam" id="PF12698"/>
    </source>
</evidence>
<feature type="transmembrane region" description="Helical" evidence="5">
    <location>
        <begin position="254"/>
        <end position="278"/>
    </location>
</feature>
<evidence type="ECO:0000313" key="10">
    <source>
        <dbReference type="Proteomes" id="UP001431572"/>
    </source>
</evidence>
<keyword evidence="4 5" id="KW-0472">Membrane</keyword>
<dbReference type="EMBL" id="CP128400">
    <property type="protein sequence ID" value="WJW69631.1"/>
    <property type="molecule type" value="Genomic_DNA"/>
</dbReference>
<feature type="transmembrane region" description="Helical" evidence="5">
    <location>
        <begin position="284"/>
        <end position="304"/>
    </location>
</feature>
<evidence type="ECO:0000256" key="3">
    <source>
        <dbReference type="ARBA" id="ARBA00022989"/>
    </source>
</evidence>
<keyword evidence="3 5" id="KW-1133">Transmembrane helix</keyword>
<keyword evidence="2 5" id="KW-0812">Transmembrane</keyword>
<dbReference type="NCBIfam" id="TIGR03061">
    <property type="entry name" value="pip_yhgE_Nterm"/>
    <property type="match status" value="1"/>
</dbReference>
<reference evidence="7 9" key="1">
    <citation type="submission" date="2020-06" db="EMBL/GenBank/DDBJ databases">
        <title>Anoxygenic phototrophic Chloroflexota member uses a Type I reaction center.</title>
        <authorList>
            <person name="Tsuji J.M."/>
            <person name="Shaw N.A."/>
            <person name="Nagashima S."/>
            <person name="Venkiteswaran J."/>
            <person name="Schiff S.L."/>
            <person name="Hanada S."/>
            <person name="Tank M."/>
            <person name="Neufeld J.D."/>
        </authorList>
    </citation>
    <scope>NUCLEOTIDE SEQUENCE [LARGE SCALE GENOMIC DNA]</scope>
    <source>
        <strain evidence="7">L227-S17</strain>
    </source>
</reference>
<accession>A0A8T7M6J2</accession>
<evidence type="ECO:0000313" key="7">
    <source>
        <dbReference type="EMBL" id="NWJ47725.1"/>
    </source>
</evidence>
<reference evidence="8" key="2">
    <citation type="journal article" date="2024" name="Nature">
        <title>Anoxygenic phototroph of the Chloroflexota uses a type I reaction centre.</title>
        <authorList>
            <person name="Tsuji J.M."/>
            <person name="Shaw N.A."/>
            <person name="Nagashima S."/>
            <person name="Venkiteswaran J.J."/>
            <person name="Schiff S.L."/>
            <person name="Watanabe T."/>
            <person name="Fukui M."/>
            <person name="Hanada S."/>
            <person name="Tank M."/>
            <person name="Neufeld J.D."/>
        </authorList>
    </citation>
    <scope>NUCLEOTIDE SEQUENCE</scope>
    <source>
        <strain evidence="8">L227-S17</strain>
    </source>
</reference>
<dbReference type="InterPro" id="IPR051328">
    <property type="entry name" value="T7SS_ABC-Transporter"/>
</dbReference>
<protein>
    <submittedName>
        <fullName evidence="7">DUF3533 domain-containing protein</fullName>
    </submittedName>
    <submittedName>
        <fullName evidence="8">YhgE/Pip family protein</fullName>
    </submittedName>
</protein>
<feature type="transmembrane region" description="Helical" evidence="5">
    <location>
        <begin position="311"/>
        <end position="332"/>
    </location>
</feature>
<evidence type="ECO:0000256" key="2">
    <source>
        <dbReference type="ARBA" id="ARBA00022692"/>
    </source>
</evidence>
<dbReference type="RefSeq" id="WP_341471504.1">
    <property type="nucleotide sequence ID" value="NZ_CP128400.1"/>
</dbReference>
<name>A0A8T7M6J2_9CHLR</name>
<evidence type="ECO:0000256" key="1">
    <source>
        <dbReference type="ARBA" id="ARBA00004141"/>
    </source>
</evidence>
<feature type="transmembrane region" description="Helical" evidence="5">
    <location>
        <begin position="208"/>
        <end position="233"/>
    </location>
</feature>
<dbReference type="Pfam" id="PF12698">
    <property type="entry name" value="ABC2_membrane_3"/>
    <property type="match status" value="1"/>
</dbReference>
<dbReference type="Gene3D" id="3.40.1710.10">
    <property type="entry name" value="abc type-2 transporter like domain"/>
    <property type="match status" value="1"/>
</dbReference>
<dbReference type="InterPro" id="IPR017500">
    <property type="entry name" value="Phage_infect_YhgE_N"/>
</dbReference>
<dbReference type="GO" id="GO:0140359">
    <property type="term" value="F:ABC-type transporter activity"/>
    <property type="evidence" value="ECO:0007669"/>
    <property type="project" value="InterPro"/>
</dbReference>
<dbReference type="InterPro" id="IPR013525">
    <property type="entry name" value="ABC2_TM"/>
</dbReference>
<keyword evidence="10" id="KW-1185">Reference proteome</keyword>
<feature type="domain" description="ABC-2 type transporter transmembrane" evidence="6">
    <location>
        <begin position="11"/>
        <end position="391"/>
    </location>
</feature>
<organism evidence="7 9">
    <name type="scientific">Candidatus Chlorohelix allophototropha</name>
    <dbReference type="NCBI Taxonomy" id="3003348"/>
    <lineage>
        <taxon>Bacteria</taxon>
        <taxon>Bacillati</taxon>
        <taxon>Chloroflexota</taxon>
        <taxon>Chloroflexia</taxon>
        <taxon>Candidatus Chloroheliales</taxon>
        <taxon>Candidatus Chloroheliaceae</taxon>
        <taxon>Candidatus Chlorohelix</taxon>
    </lineage>
</organism>
<gene>
    <name evidence="7" type="ORF">HXX08_17875</name>
    <name evidence="8" type="ORF">OZ401_003258</name>
</gene>
<sequence>MIRNLFSKKLTWFFMIIVLLVAMFNTFSYLGAFLDPTDNTKNLPMAVINTDKGLEQGGTTINLGKQIVDKLLAPAADGNQTYKWTELGSRDEALAALNENKYFVALIIPADYSATLAALQGANPEHAAILEILTNQGAGTLGYSQAQGAATAVVNSLSKTTADQMLQSLTAAGAKLNPAAAVILGNPVQAKITAAVQVGSRSARGMSAFYLAMMLSLGAFLGTNILGTLIDLFSEHRRKSGHKTSPINIFYSKAILYTFMALVVAGGVTLMAVVFLDMDTPDGWSVLLFSVLGSLAVAEMSLLFQITFGRLGLLVGVMFFTILGVPASGGPYPAQMVPEFWRFLHGWLPMRYMTDGLRSLLFMNGNMDAGLGKAILALALYAVGGLLVAWLASHLIERHNVWEAADGLVDQLIEGAVETKQPVTVQ</sequence>
<dbReference type="Proteomes" id="UP000521676">
    <property type="component" value="Unassembled WGS sequence"/>
</dbReference>